<dbReference type="RefSeq" id="WP_134171220.1">
    <property type="nucleotide sequence ID" value="NZ_SODD01000054.1"/>
</dbReference>
<dbReference type="OrthoDB" id="9786493at2"/>
<dbReference type="InterPro" id="IPR023271">
    <property type="entry name" value="Aquaporin-like"/>
</dbReference>
<dbReference type="PANTHER" id="PTHR30520:SF8">
    <property type="entry name" value="NITRITE TRANSPORTER NIRC"/>
    <property type="match status" value="1"/>
</dbReference>
<sequence>MFNDGIEAVSKTAKKKAKLLSANPAGYTVSSMIAGMFVGFAVLLSYTVGGQLAGSAFTKPMMGASFGIALSLVTMAGGELFTGNVLAMVIGWIQKTVTTKQVIKVLVASFIGNWIGSIILAFLFVGTGLDTGPVGEFMAHGAMDKMHGSAVELLCKAILCNTLVCLGMWCYYKMKSESGKLIMLFWCLYAFITMGFQHCVANMTLLSVSLIHPGDVLVSIEGYFYNIGIVTIGNIIGAIVFVALPYSLIAMRNIESE</sequence>
<evidence type="ECO:0000313" key="7">
    <source>
        <dbReference type="Proteomes" id="UP000294743"/>
    </source>
</evidence>
<evidence type="ECO:0000256" key="1">
    <source>
        <dbReference type="ARBA" id="ARBA00004141"/>
    </source>
</evidence>
<protein>
    <submittedName>
        <fullName evidence="6">Nitrite transporter NirC</fullName>
    </submittedName>
</protein>
<feature type="transmembrane region" description="Helical" evidence="5">
    <location>
        <begin position="66"/>
        <end position="93"/>
    </location>
</feature>
<comment type="caution">
    <text evidence="6">The sequence shown here is derived from an EMBL/GenBank/DDBJ whole genome shotgun (WGS) entry which is preliminary data.</text>
</comment>
<evidence type="ECO:0000256" key="4">
    <source>
        <dbReference type="ARBA" id="ARBA00023136"/>
    </source>
</evidence>
<keyword evidence="2 5" id="KW-0812">Transmembrane</keyword>
<keyword evidence="7" id="KW-1185">Reference proteome</keyword>
<evidence type="ECO:0000256" key="3">
    <source>
        <dbReference type="ARBA" id="ARBA00022989"/>
    </source>
</evidence>
<proteinExistence type="predicted"/>
<feature type="transmembrane region" description="Helical" evidence="5">
    <location>
        <begin position="184"/>
        <end position="211"/>
    </location>
</feature>
<dbReference type="Gene3D" id="1.20.1080.10">
    <property type="entry name" value="Glycerol uptake facilitator protein"/>
    <property type="match status" value="1"/>
</dbReference>
<evidence type="ECO:0000313" key="6">
    <source>
        <dbReference type="EMBL" id="TDW11062.1"/>
    </source>
</evidence>
<organism evidence="6 7">
    <name type="scientific">Breznakia blatticola</name>
    <dbReference type="NCBI Taxonomy" id="1754012"/>
    <lineage>
        <taxon>Bacteria</taxon>
        <taxon>Bacillati</taxon>
        <taxon>Bacillota</taxon>
        <taxon>Erysipelotrichia</taxon>
        <taxon>Erysipelotrichales</taxon>
        <taxon>Erysipelotrichaceae</taxon>
        <taxon>Breznakia</taxon>
    </lineage>
</organism>
<comment type="subcellular location">
    <subcellularLocation>
        <location evidence="1">Membrane</location>
        <topology evidence="1">Multi-pass membrane protein</topology>
    </subcellularLocation>
</comment>
<dbReference type="AlphaFoldDB" id="A0A4R7Z9K9"/>
<evidence type="ECO:0000256" key="5">
    <source>
        <dbReference type="SAM" id="Phobius"/>
    </source>
</evidence>
<keyword evidence="3 5" id="KW-1133">Transmembrane helix</keyword>
<feature type="transmembrane region" description="Helical" evidence="5">
    <location>
        <begin position="149"/>
        <end position="172"/>
    </location>
</feature>
<dbReference type="GO" id="GO:0005886">
    <property type="term" value="C:plasma membrane"/>
    <property type="evidence" value="ECO:0007669"/>
    <property type="project" value="TreeGrafter"/>
</dbReference>
<gene>
    <name evidence="6" type="ORF">EDD63_15410</name>
</gene>
<feature type="transmembrane region" description="Helical" evidence="5">
    <location>
        <begin position="223"/>
        <end position="249"/>
    </location>
</feature>
<reference evidence="6 7" key="1">
    <citation type="submission" date="2019-03" db="EMBL/GenBank/DDBJ databases">
        <title>Genomic Encyclopedia of Type Strains, Phase IV (KMG-IV): sequencing the most valuable type-strain genomes for metagenomic binning, comparative biology and taxonomic classification.</title>
        <authorList>
            <person name="Goeker M."/>
        </authorList>
    </citation>
    <scope>NUCLEOTIDE SEQUENCE [LARGE SCALE GENOMIC DNA]</scope>
    <source>
        <strain evidence="6 7">DSM 28867</strain>
    </source>
</reference>
<dbReference type="Pfam" id="PF01226">
    <property type="entry name" value="Form_Nir_trans"/>
    <property type="match status" value="1"/>
</dbReference>
<feature type="transmembrane region" description="Helical" evidence="5">
    <location>
        <begin position="105"/>
        <end position="129"/>
    </location>
</feature>
<accession>A0A4R7Z9K9</accession>
<dbReference type="EMBL" id="SODD01000054">
    <property type="protein sequence ID" value="TDW11062.1"/>
    <property type="molecule type" value="Genomic_DNA"/>
</dbReference>
<name>A0A4R7Z9K9_9FIRM</name>
<keyword evidence="4 5" id="KW-0472">Membrane</keyword>
<feature type="transmembrane region" description="Helical" evidence="5">
    <location>
        <begin position="25"/>
        <end position="46"/>
    </location>
</feature>
<dbReference type="InterPro" id="IPR000292">
    <property type="entry name" value="For/NO2_transpt"/>
</dbReference>
<evidence type="ECO:0000256" key="2">
    <source>
        <dbReference type="ARBA" id="ARBA00022692"/>
    </source>
</evidence>
<dbReference type="GO" id="GO:0015499">
    <property type="term" value="F:formate transmembrane transporter activity"/>
    <property type="evidence" value="ECO:0007669"/>
    <property type="project" value="TreeGrafter"/>
</dbReference>
<dbReference type="PANTHER" id="PTHR30520">
    <property type="entry name" value="FORMATE TRANSPORTER-RELATED"/>
    <property type="match status" value="1"/>
</dbReference>
<dbReference type="Proteomes" id="UP000294743">
    <property type="component" value="Unassembled WGS sequence"/>
</dbReference>